<sequence>MAETIGEGEYKDGVRCFMTKEGALVCERLPAGNYRLEAAAPLTHDETGGLKDAPRCDPLRPEDCLTYCYVMDDGSMVCEGLPTGEYQIKTAGPEDLERMVQHALALEKGATYKDLAPAAAQEAKKDEGLLGKIMGVFRSS</sequence>
<comment type="caution">
    <text evidence="1">The sequence shown here is derived from an EMBL/GenBank/DDBJ whole genome shotgun (WGS) entry which is preliminary data.</text>
</comment>
<accession>A0ABR2YLC9</accession>
<proteinExistence type="predicted"/>
<evidence type="ECO:0000313" key="1">
    <source>
        <dbReference type="EMBL" id="KAK9907559.1"/>
    </source>
</evidence>
<organism evidence="1 2">
    <name type="scientific">Coccomyxa subellipsoidea</name>
    <dbReference type="NCBI Taxonomy" id="248742"/>
    <lineage>
        <taxon>Eukaryota</taxon>
        <taxon>Viridiplantae</taxon>
        <taxon>Chlorophyta</taxon>
        <taxon>core chlorophytes</taxon>
        <taxon>Trebouxiophyceae</taxon>
        <taxon>Trebouxiophyceae incertae sedis</taxon>
        <taxon>Coccomyxaceae</taxon>
        <taxon>Coccomyxa</taxon>
    </lineage>
</organism>
<dbReference type="EMBL" id="JALJOT010000009">
    <property type="protein sequence ID" value="KAK9907559.1"/>
    <property type="molecule type" value="Genomic_DNA"/>
</dbReference>
<keyword evidence="2" id="KW-1185">Reference proteome</keyword>
<dbReference type="Proteomes" id="UP001491310">
    <property type="component" value="Unassembled WGS sequence"/>
</dbReference>
<gene>
    <name evidence="1" type="ORF">WJX75_005957</name>
</gene>
<reference evidence="1 2" key="1">
    <citation type="journal article" date="2024" name="Nat. Commun.">
        <title>Phylogenomics reveals the evolutionary origins of lichenization in chlorophyte algae.</title>
        <authorList>
            <person name="Puginier C."/>
            <person name="Libourel C."/>
            <person name="Otte J."/>
            <person name="Skaloud P."/>
            <person name="Haon M."/>
            <person name="Grisel S."/>
            <person name="Petersen M."/>
            <person name="Berrin J.G."/>
            <person name="Delaux P.M."/>
            <person name="Dal Grande F."/>
            <person name="Keller J."/>
        </authorList>
    </citation>
    <scope>NUCLEOTIDE SEQUENCE [LARGE SCALE GENOMIC DNA]</scope>
    <source>
        <strain evidence="1 2">SAG 216-7</strain>
    </source>
</reference>
<protein>
    <submittedName>
        <fullName evidence="1">Uncharacterized protein</fullName>
    </submittedName>
</protein>
<evidence type="ECO:0000313" key="2">
    <source>
        <dbReference type="Proteomes" id="UP001491310"/>
    </source>
</evidence>
<name>A0ABR2YLC9_9CHLO</name>